<evidence type="ECO:0000256" key="2">
    <source>
        <dbReference type="ARBA" id="ARBA00004154"/>
    </source>
</evidence>
<proteinExistence type="inferred from homology"/>
<evidence type="ECO:0000256" key="8">
    <source>
        <dbReference type="ARBA" id="ARBA00022827"/>
    </source>
</evidence>
<comment type="subcellular location">
    <subcellularLocation>
        <location evidence="3 16">Endoplasmic reticulum membrane</location>
        <topology evidence="3 16">Multi-pass membrane protein</topology>
    </subcellularLocation>
    <subcellularLocation>
        <location evidence="2">Microsome membrane</location>
        <topology evidence="2">Multi-pass membrane protein</topology>
    </subcellularLocation>
</comment>
<evidence type="ECO:0000256" key="13">
    <source>
        <dbReference type="ARBA" id="ARBA00023136"/>
    </source>
</evidence>
<keyword evidence="14" id="KW-0753">Steroid metabolism</keyword>
<evidence type="ECO:0000313" key="20">
    <source>
        <dbReference type="Proteomes" id="UP000008784"/>
    </source>
</evidence>
<evidence type="ECO:0000259" key="17">
    <source>
        <dbReference type="Pfam" id="PF01266"/>
    </source>
</evidence>
<keyword evidence="11 16" id="KW-1133">Transmembrane helix</keyword>
<dbReference type="AlphaFoldDB" id="G1XBQ0"/>
<sequence>MVGTPELRNLPPPPLPKRSFDVAIIGAGIVGCTLAVALGKQGRDVLLLERDLSEPNRIVGELLQPGGVRALQQLGMEDCLEGFDAVACHGYQVRYHDEPVHIPYAIDEDGKRPEGRSFHHGRFIQKLRSAAKATPNVTIVEATVSKNLIKNGASGHVIGIRCTPRNTKAEICYFAAITVAADGCKSNIRSDFIPRQVQVKSHFFGLEMIDTKMPLKHHGIVVLSNRAPVLIYQIGTHETRVLVDIQGKPPSQTDGSLKSYMMSAVLPTLPEEVRPSFRKAVEDSKSIRSMPNSFLPPTMNKTPGLILVGDSMNMRHPLTGGGMTVAFNDVVLLRDLLADVEDLNDSDLVLDKLAEFHWRRRGLTSVVNILAQALYSLFAADGEFVLPAPMIRAQAKERTDENLKVLQKGCFAYFQMQGICIDHPVGLLSGMLRRPLVLYSHFFAVAFYSIWIMFKTTNPLLWPICFLRSFMVFYTACVVILPYIWAEQQC</sequence>
<protein>
    <recommendedName>
        <fullName evidence="16">Squalene monooxygenase</fullName>
        <ecNumber evidence="16">1.14.14.17</ecNumber>
    </recommendedName>
</protein>
<dbReference type="GO" id="GO:0006696">
    <property type="term" value="P:ergosterol biosynthetic process"/>
    <property type="evidence" value="ECO:0007669"/>
    <property type="project" value="TreeGrafter"/>
</dbReference>
<evidence type="ECO:0000313" key="19">
    <source>
        <dbReference type="EMBL" id="EGX49314.1"/>
    </source>
</evidence>
<dbReference type="InterPro" id="IPR006076">
    <property type="entry name" value="FAD-dep_OxRdtase"/>
</dbReference>
<dbReference type="PRINTS" id="PR00420">
    <property type="entry name" value="RNGMNOXGNASE"/>
</dbReference>
<evidence type="ECO:0000259" key="18">
    <source>
        <dbReference type="Pfam" id="PF08491"/>
    </source>
</evidence>
<evidence type="ECO:0000256" key="12">
    <source>
        <dbReference type="ARBA" id="ARBA00023002"/>
    </source>
</evidence>
<evidence type="ECO:0000256" key="16">
    <source>
        <dbReference type="RuleBase" id="RU367121"/>
    </source>
</evidence>
<evidence type="ECO:0000256" key="1">
    <source>
        <dbReference type="ARBA" id="ARBA00001974"/>
    </source>
</evidence>
<keyword evidence="8 16" id="KW-0274">FAD</keyword>
<evidence type="ECO:0000256" key="10">
    <source>
        <dbReference type="ARBA" id="ARBA00022955"/>
    </source>
</evidence>
<dbReference type="InParanoid" id="G1XBQ0"/>
<dbReference type="PANTHER" id="PTHR10835:SF0">
    <property type="entry name" value="SQUALENE MONOOXYGENASE"/>
    <property type="match status" value="1"/>
</dbReference>
<dbReference type="EMBL" id="ADOT01000134">
    <property type="protein sequence ID" value="EGX49314.1"/>
    <property type="molecule type" value="Genomic_DNA"/>
</dbReference>
<keyword evidence="9" id="KW-0492">Microsome</keyword>
<dbReference type="EC" id="1.14.14.17" evidence="16"/>
<evidence type="ECO:0000256" key="5">
    <source>
        <dbReference type="ARBA" id="ARBA00022630"/>
    </source>
</evidence>
<dbReference type="eggNOG" id="KOG1298">
    <property type="taxonomic scope" value="Eukaryota"/>
</dbReference>
<feature type="transmembrane region" description="Helical" evidence="16">
    <location>
        <begin position="20"/>
        <end position="38"/>
    </location>
</feature>
<dbReference type="RefSeq" id="XP_011121912.1">
    <property type="nucleotide sequence ID" value="XM_011123610.1"/>
</dbReference>
<gene>
    <name evidence="19" type="ORF">AOL_s00078g347</name>
</gene>
<comment type="function">
    <text evidence="16">Catalyzes the stereospecific oxidation of squalene to (S)-2,3-epoxysqualene, and is considered to be a rate-limiting enzyme in steroid biosynthesis.</text>
</comment>
<evidence type="ECO:0000256" key="15">
    <source>
        <dbReference type="ARBA" id="ARBA00029435"/>
    </source>
</evidence>
<evidence type="ECO:0000256" key="6">
    <source>
        <dbReference type="ARBA" id="ARBA00022692"/>
    </source>
</evidence>
<dbReference type="HOGENOM" id="CLU_026390_0_0_1"/>
<dbReference type="GO" id="GO:0005789">
    <property type="term" value="C:endoplasmic reticulum membrane"/>
    <property type="evidence" value="ECO:0007669"/>
    <property type="project" value="UniProtKB-SubCell"/>
</dbReference>
<keyword evidence="6 16" id="KW-0812">Transmembrane</keyword>
<reference evidence="19 20" key="1">
    <citation type="journal article" date="2011" name="PLoS Pathog.">
        <title>Genomic and proteomic analyses of the fungus Arthrobotrys oligospora provide insights into nematode-trap formation.</title>
        <authorList>
            <person name="Yang J."/>
            <person name="Wang L."/>
            <person name="Ji X."/>
            <person name="Feng Y."/>
            <person name="Li X."/>
            <person name="Zou C."/>
            <person name="Xu J."/>
            <person name="Ren Y."/>
            <person name="Mi Q."/>
            <person name="Wu J."/>
            <person name="Liu S."/>
            <person name="Liu Y."/>
            <person name="Huang X."/>
            <person name="Wang H."/>
            <person name="Niu X."/>
            <person name="Li J."/>
            <person name="Liang L."/>
            <person name="Luo Y."/>
            <person name="Ji K."/>
            <person name="Zhou W."/>
            <person name="Yu Z."/>
            <person name="Li G."/>
            <person name="Liu Y."/>
            <person name="Li L."/>
            <person name="Qiao M."/>
            <person name="Feng L."/>
            <person name="Zhang K.-Q."/>
        </authorList>
    </citation>
    <scope>NUCLEOTIDE SEQUENCE [LARGE SCALE GENOMIC DNA]</scope>
    <source>
        <strain evidence="20">ATCC 24927 / CBS 115.81 / DSM 1491</strain>
    </source>
</reference>
<evidence type="ECO:0000256" key="14">
    <source>
        <dbReference type="ARBA" id="ARBA00023221"/>
    </source>
</evidence>
<dbReference type="GeneID" id="22892826"/>
<evidence type="ECO:0000256" key="9">
    <source>
        <dbReference type="ARBA" id="ARBA00022848"/>
    </source>
</evidence>
<comment type="pathway">
    <text evidence="15">Steroid metabolism; ergosterol biosynthesis.</text>
</comment>
<keyword evidence="5 16" id="KW-0285">Flavoprotein</keyword>
<dbReference type="FunCoup" id="G1XBQ0">
    <property type="interactions" value="174"/>
</dbReference>
<keyword evidence="7 16" id="KW-0256">Endoplasmic reticulum</keyword>
<dbReference type="OrthoDB" id="1678617at2759"/>
<comment type="cofactor">
    <cofactor evidence="1 16">
        <name>FAD</name>
        <dbReference type="ChEBI" id="CHEBI:57692"/>
    </cofactor>
</comment>
<dbReference type="UniPathway" id="UPA00767">
    <property type="reaction ID" value="UER00752"/>
</dbReference>
<dbReference type="FunFam" id="3.50.50.60:FF:000166">
    <property type="entry name" value="Squalene monooxygenase Erg1"/>
    <property type="match status" value="1"/>
</dbReference>
<keyword evidence="10" id="KW-0752">Steroid biosynthesis</keyword>
<feature type="domain" description="FAD dependent oxidoreductase" evidence="17">
    <location>
        <begin position="21"/>
        <end position="51"/>
    </location>
</feature>
<dbReference type="OMA" id="AKRTFYW"/>
<feature type="domain" description="Squalene epoxidase" evidence="18">
    <location>
        <begin position="174"/>
        <end position="463"/>
    </location>
</feature>
<evidence type="ECO:0000256" key="11">
    <source>
        <dbReference type="ARBA" id="ARBA00022989"/>
    </source>
</evidence>
<dbReference type="Pfam" id="PF08491">
    <property type="entry name" value="SE"/>
    <property type="match status" value="1"/>
</dbReference>
<keyword evidence="20" id="KW-1185">Reference proteome</keyword>
<keyword evidence="12 16" id="KW-0560">Oxidoreductase</keyword>
<accession>G1XBQ0</accession>
<dbReference type="STRING" id="756982.G1XBQ0"/>
<feature type="transmembrane region" description="Helical" evidence="16">
    <location>
        <begin position="460"/>
        <end position="485"/>
    </location>
</feature>
<evidence type="ECO:0000256" key="7">
    <source>
        <dbReference type="ARBA" id="ARBA00022824"/>
    </source>
</evidence>
<feature type="transmembrane region" description="Helical" evidence="16">
    <location>
        <begin position="436"/>
        <end position="454"/>
    </location>
</feature>
<dbReference type="GO" id="GO:0004506">
    <property type="term" value="F:squalene monooxygenase activity"/>
    <property type="evidence" value="ECO:0007669"/>
    <property type="project" value="UniProtKB-UniRule"/>
</dbReference>
<dbReference type="Proteomes" id="UP000008784">
    <property type="component" value="Unassembled WGS sequence"/>
</dbReference>
<dbReference type="Pfam" id="PF01266">
    <property type="entry name" value="DAO"/>
    <property type="match status" value="1"/>
</dbReference>
<dbReference type="GO" id="GO:0050660">
    <property type="term" value="F:flavin adenine dinucleotide binding"/>
    <property type="evidence" value="ECO:0007669"/>
    <property type="project" value="UniProtKB-UniRule"/>
</dbReference>
<dbReference type="InterPro" id="IPR036188">
    <property type="entry name" value="FAD/NAD-bd_sf"/>
</dbReference>
<keyword evidence="10" id="KW-0443">Lipid metabolism</keyword>
<evidence type="ECO:0000256" key="4">
    <source>
        <dbReference type="ARBA" id="ARBA00008802"/>
    </source>
</evidence>
<comment type="similarity">
    <text evidence="4 16">Belongs to the squalene monooxygenase family.</text>
</comment>
<dbReference type="PANTHER" id="PTHR10835">
    <property type="entry name" value="SQUALENE MONOOXYGENASE"/>
    <property type="match status" value="1"/>
</dbReference>
<name>G1XBQ0_ARTOA</name>
<organism evidence="19 20">
    <name type="scientific">Arthrobotrys oligospora (strain ATCC 24927 / CBS 115.81 / DSM 1491)</name>
    <name type="common">Nematode-trapping fungus</name>
    <name type="synonym">Didymozoophaga oligospora</name>
    <dbReference type="NCBI Taxonomy" id="756982"/>
    <lineage>
        <taxon>Eukaryota</taxon>
        <taxon>Fungi</taxon>
        <taxon>Dikarya</taxon>
        <taxon>Ascomycota</taxon>
        <taxon>Pezizomycotina</taxon>
        <taxon>Orbiliomycetes</taxon>
        <taxon>Orbiliales</taxon>
        <taxon>Orbiliaceae</taxon>
        <taxon>Orbilia</taxon>
        <taxon>Orbilia oligospora</taxon>
    </lineage>
</organism>
<dbReference type="InterPro" id="IPR040125">
    <property type="entry name" value="Squalene_monox"/>
</dbReference>
<keyword evidence="10" id="KW-0444">Lipid biosynthesis</keyword>
<dbReference type="SUPFAM" id="SSF51905">
    <property type="entry name" value="FAD/NAD(P)-binding domain"/>
    <property type="match status" value="1"/>
</dbReference>
<keyword evidence="13 16" id="KW-0472">Membrane</keyword>
<evidence type="ECO:0000256" key="3">
    <source>
        <dbReference type="ARBA" id="ARBA00004477"/>
    </source>
</evidence>
<dbReference type="Gene3D" id="3.50.50.60">
    <property type="entry name" value="FAD/NAD(P)-binding domain"/>
    <property type="match status" value="1"/>
</dbReference>
<comment type="caution">
    <text evidence="19">The sequence shown here is derived from an EMBL/GenBank/DDBJ whole genome shotgun (WGS) entry which is preliminary data.</text>
</comment>
<dbReference type="InterPro" id="IPR013698">
    <property type="entry name" value="Squalene_epoxidase"/>
</dbReference>
<comment type="catalytic activity">
    <reaction evidence="16">
        <text>squalene + reduced [NADPH--hemoprotein reductase] + O2 = (S)-2,3-epoxysqualene + oxidized [NADPH--hemoprotein reductase] + H2O + H(+)</text>
        <dbReference type="Rhea" id="RHEA:25282"/>
        <dbReference type="Rhea" id="RHEA-COMP:11964"/>
        <dbReference type="Rhea" id="RHEA-COMP:11965"/>
        <dbReference type="ChEBI" id="CHEBI:15377"/>
        <dbReference type="ChEBI" id="CHEBI:15378"/>
        <dbReference type="ChEBI" id="CHEBI:15379"/>
        <dbReference type="ChEBI" id="CHEBI:15440"/>
        <dbReference type="ChEBI" id="CHEBI:15441"/>
        <dbReference type="ChEBI" id="CHEBI:57618"/>
        <dbReference type="ChEBI" id="CHEBI:58210"/>
        <dbReference type="EC" id="1.14.14.17"/>
    </reaction>
</comment>